<evidence type="ECO:0000259" key="2">
    <source>
        <dbReference type="PROSITE" id="PS50943"/>
    </source>
</evidence>
<dbReference type="GO" id="GO:0003677">
    <property type="term" value="F:DNA binding"/>
    <property type="evidence" value="ECO:0007669"/>
    <property type="project" value="InterPro"/>
</dbReference>
<feature type="compositionally biased region" description="Acidic residues" evidence="1">
    <location>
        <begin position="86"/>
        <end position="105"/>
    </location>
</feature>
<dbReference type="SMART" id="SM00530">
    <property type="entry name" value="HTH_XRE"/>
    <property type="match status" value="1"/>
</dbReference>
<dbReference type="InterPro" id="IPR001387">
    <property type="entry name" value="Cro/C1-type_HTH"/>
</dbReference>
<evidence type="ECO:0000313" key="4">
    <source>
        <dbReference type="Proteomes" id="UP000069015"/>
    </source>
</evidence>
<dbReference type="AlphaFoldDB" id="A0A0U3GYP6"/>
<dbReference type="KEGG" id="prr:AT705_21155"/>
<organism evidence="3 4">
    <name type="scientific">Pseudoalteromonas rubra</name>
    <dbReference type="NCBI Taxonomy" id="43658"/>
    <lineage>
        <taxon>Bacteria</taxon>
        <taxon>Pseudomonadati</taxon>
        <taxon>Pseudomonadota</taxon>
        <taxon>Gammaproteobacteria</taxon>
        <taxon>Alteromonadales</taxon>
        <taxon>Pseudoalteromonadaceae</taxon>
        <taxon>Pseudoalteromonas</taxon>
    </lineage>
</organism>
<dbReference type="Proteomes" id="UP000069015">
    <property type="component" value="Chromosome 2"/>
</dbReference>
<reference evidence="3 4" key="1">
    <citation type="submission" date="2015-12" db="EMBL/GenBank/DDBJ databases">
        <title>Complete genome sequence of Pseudoalteromonas rubra SCSIO 6842, harboring a conjugative plasmid.</title>
        <authorList>
            <person name="Li B."/>
            <person name="Wang X."/>
        </authorList>
    </citation>
    <scope>NUCLEOTIDE SEQUENCE [LARGE SCALE GENOMIC DNA]</scope>
    <source>
        <strain evidence="3 4">SCSIO 6842</strain>
    </source>
</reference>
<dbReference type="InterPro" id="IPR010982">
    <property type="entry name" value="Lambda_DNA-bd_dom_sf"/>
</dbReference>
<sequence length="105" mass="12176">MKNSPGKRKRQIEKFKVQMQRCIRQMRIEMGLSQRELAAKMSSKVDQSTVSNWESGKTEMTSAQLLDIFLIFGKDMVTTYLGFLSSEEEESGTKEEQEEQEEKES</sequence>
<evidence type="ECO:0000313" key="3">
    <source>
        <dbReference type="EMBL" id="ALU45454.1"/>
    </source>
</evidence>
<gene>
    <name evidence="3" type="ORF">AT705_21155</name>
</gene>
<protein>
    <recommendedName>
        <fullName evidence="2">HTH cro/C1-type domain-containing protein</fullName>
    </recommendedName>
</protein>
<dbReference type="SUPFAM" id="SSF47413">
    <property type="entry name" value="lambda repressor-like DNA-binding domains"/>
    <property type="match status" value="1"/>
</dbReference>
<dbReference type="CDD" id="cd00093">
    <property type="entry name" value="HTH_XRE"/>
    <property type="match status" value="1"/>
</dbReference>
<name>A0A0U3GYP6_9GAMM</name>
<accession>A0A0U3GYP6</accession>
<dbReference type="Gene3D" id="1.10.260.40">
    <property type="entry name" value="lambda repressor-like DNA-binding domains"/>
    <property type="match status" value="1"/>
</dbReference>
<evidence type="ECO:0000256" key="1">
    <source>
        <dbReference type="SAM" id="MobiDB-lite"/>
    </source>
</evidence>
<dbReference type="Pfam" id="PF01381">
    <property type="entry name" value="HTH_3"/>
    <property type="match status" value="1"/>
</dbReference>
<dbReference type="PROSITE" id="PS50943">
    <property type="entry name" value="HTH_CROC1"/>
    <property type="match status" value="1"/>
</dbReference>
<dbReference type="RefSeq" id="WP_058798345.1">
    <property type="nucleotide sequence ID" value="NZ_CP013612.1"/>
</dbReference>
<feature type="domain" description="HTH cro/C1-type" evidence="2">
    <location>
        <begin position="23"/>
        <end position="79"/>
    </location>
</feature>
<feature type="region of interest" description="Disordered" evidence="1">
    <location>
        <begin position="84"/>
        <end position="105"/>
    </location>
</feature>
<proteinExistence type="predicted"/>
<dbReference type="EMBL" id="CP013612">
    <property type="protein sequence ID" value="ALU45454.1"/>
    <property type="molecule type" value="Genomic_DNA"/>
</dbReference>